<evidence type="ECO:0000256" key="3">
    <source>
        <dbReference type="ARBA" id="ARBA00022737"/>
    </source>
</evidence>
<dbReference type="InterPro" id="IPR011004">
    <property type="entry name" value="Trimer_LpxA-like_sf"/>
</dbReference>
<evidence type="ECO:0000256" key="4">
    <source>
        <dbReference type="ARBA" id="ARBA00023251"/>
    </source>
</evidence>
<dbReference type="GO" id="GO:0016746">
    <property type="term" value="F:acyltransferase activity"/>
    <property type="evidence" value="ECO:0007669"/>
    <property type="project" value="UniProtKB-KW"/>
</dbReference>
<dbReference type="Gene3D" id="2.160.10.10">
    <property type="entry name" value="Hexapeptide repeat proteins"/>
    <property type="match status" value="1"/>
</dbReference>
<organism evidence="6 7">
    <name type="scientific">Candidatus Acutalibacter pullicola</name>
    <dbReference type="NCBI Taxonomy" id="2838417"/>
    <lineage>
        <taxon>Bacteria</taxon>
        <taxon>Bacillati</taxon>
        <taxon>Bacillota</taxon>
        <taxon>Clostridia</taxon>
        <taxon>Eubacteriales</taxon>
        <taxon>Acutalibacteraceae</taxon>
        <taxon>Acutalibacter</taxon>
    </lineage>
</organism>
<dbReference type="PANTHER" id="PTHR43300">
    <property type="entry name" value="ACETYLTRANSFERASE"/>
    <property type="match status" value="1"/>
</dbReference>
<reference evidence="6" key="2">
    <citation type="submission" date="2021-04" db="EMBL/GenBank/DDBJ databases">
        <authorList>
            <person name="Gilroy R."/>
        </authorList>
    </citation>
    <scope>NUCLEOTIDE SEQUENCE</scope>
    <source>
        <strain evidence="6">CHK185-1770</strain>
    </source>
</reference>
<evidence type="ECO:0000256" key="5">
    <source>
        <dbReference type="ARBA" id="ARBA00023315"/>
    </source>
</evidence>
<keyword evidence="2" id="KW-0808">Transferase</keyword>
<dbReference type="Pfam" id="PF00132">
    <property type="entry name" value="Hexapep"/>
    <property type="match status" value="1"/>
</dbReference>
<gene>
    <name evidence="6" type="ORF">H9710_04040</name>
</gene>
<protein>
    <submittedName>
        <fullName evidence="6">CatB-related O-acetyltransferase</fullName>
    </submittedName>
</protein>
<dbReference type="InterPro" id="IPR018357">
    <property type="entry name" value="Hexapep_transf_CS"/>
</dbReference>
<dbReference type="InterPro" id="IPR050179">
    <property type="entry name" value="Trans_hexapeptide_repeat"/>
</dbReference>
<dbReference type="SUPFAM" id="SSF51161">
    <property type="entry name" value="Trimeric LpxA-like enzymes"/>
    <property type="match status" value="1"/>
</dbReference>
<keyword evidence="5" id="KW-0012">Acyltransferase</keyword>
<keyword evidence="3" id="KW-0677">Repeat</keyword>
<proteinExistence type="inferred from homology"/>
<comment type="caution">
    <text evidence="6">The sequence shown here is derived from an EMBL/GenBank/DDBJ whole genome shotgun (WGS) entry which is preliminary data.</text>
</comment>
<name>A0A9D2MV98_9FIRM</name>
<evidence type="ECO:0000313" key="7">
    <source>
        <dbReference type="Proteomes" id="UP000826793"/>
    </source>
</evidence>
<comment type="similarity">
    <text evidence="1">Belongs to the transferase hexapeptide repeat family.</text>
</comment>
<keyword evidence="4" id="KW-0046">Antibiotic resistance</keyword>
<dbReference type="InterPro" id="IPR001451">
    <property type="entry name" value="Hexapep"/>
</dbReference>
<evidence type="ECO:0000256" key="2">
    <source>
        <dbReference type="ARBA" id="ARBA00022679"/>
    </source>
</evidence>
<dbReference type="PROSITE" id="PS00101">
    <property type="entry name" value="HEXAPEP_TRANSFERASES"/>
    <property type="match status" value="1"/>
</dbReference>
<dbReference type="EMBL" id="DWXG01000033">
    <property type="protein sequence ID" value="HJB97731.1"/>
    <property type="molecule type" value="Genomic_DNA"/>
</dbReference>
<accession>A0A9D2MV98</accession>
<dbReference type="CDD" id="cd03349">
    <property type="entry name" value="LbH_XAT"/>
    <property type="match status" value="1"/>
</dbReference>
<dbReference type="FunFam" id="2.160.10.10:FF:000037">
    <property type="entry name" value="Streptogramin A acetyltransferase"/>
    <property type="match status" value="1"/>
</dbReference>
<dbReference type="GO" id="GO:0046677">
    <property type="term" value="P:response to antibiotic"/>
    <property type="evidence" value="ECO:0007669"/>
    <property type="project" value="UniProtKB-KW"/>
</dbReference>
<dbReference type="PANTHER" id="PTHR43300:SF11">
    <property type="entry name" value="ACETYLTRANSFERASE RV3034C-RELATED"/>
    <property type="match status" value="1"/>
</dbReference>
<evidence type="ECO:0000256" key="1">
    <source>
        <dbReference type="ARBA" id="ARBA00007274"/>
    </source>
</evidence>
<reference evidence="6" key="1">
    <citation type="journal article" date="2021" name="PeerJ">
        <title>Extensive microbial diversity within the chicken gut microbiome revealed by metagenomics and culture.</title>
        <authorList>
            <person name="Gilroy R."/>
            <person name="Ravi A."/>
            <person name="Getino M."/>
            <person name="Pursley I."/>
            <person name="Horton D.L."/>
            <person name="Alikhan N.F."/>
            <person name="Baker D."/>
            <person name="Gharbi K."/>
            <person name="Hall N."/>
            <person name="Watson M."/>
            <person name="Adriaenssens E.M."/>
            <person name="Foster-Nyarko E."/>
            <person name="Jarju S."/>
            <person name="Secka A."/>
            <person name="Antonio M."/>
            <person name="Oren A."/>
            <person name="Chaudhuri R.R."/>
            <person name="La Ragione R."/>
            <person name="Hildebrand F."/>
            <person name="Pallen M.J."/>
        </authorList>
    </citation>
    <scope>NUCLEOTIDE SEQUENCE</scope>
    <source>
        <strain evidence="6">CHK185-1770</strain>
    </source>
</reference>
<sequence>MTTTIPDPNQVFPNAYKTSCFLKNVVQAPNVTIGDYTYYDDPQDPTGFEKNNILFNYPEFGDKLTIGKFCCLASGTTFVMGAANHRLCSVTTYPFAVFGGAWEENAPPHLDQLPRKGDTVVGNDVWLGRESVVMPGVHIGDGAIVAAYSVVTKDVAPYTLVGGNPARFLKNRFDPELTQLLQEAQWWNWEPVALAEALPLLCSPDLEQVKAWLLGLGYGVKK</sequence>
<dbReference type="Proteomes" id="UP000826793">
    <property type="component" value="Unassembled WGS sequence"/>
</dbReference>
<evidence type="ECO:0000313" key="6">
    <source>
        <dbReference type="EMBL" id="HJB97731.1"/>
    </source>
</evidence>
<dbReference type="AlphaFoldDB" id="A0A9D2MV98"/>